<sequence>MKDWNEQAAPNNNLAPKTLKTGEFVGKVPDHEFSEELSDGGERDQIIQRQKKNLKMK</sequence>
<accession>A0A561DYG2</accession>
<protein>
    <submittedName>
        <fullName evidence="2">Uncharacterized protein</fullName>
    </submittedName>
</protein>
<evidence type="ECO:0000256" key="1">
    <source>
        <dbReference type="SAM" id="MobiDB-lite"/>
    </source>
</evidence>
<dbReference type="RefSeq" id="WP_186446329.1">
    <property type="nucleotide sequence ID" value="NZ_VIVN01000001.1"/>
</dbReference>
<dbReference type="EMBL" id="VIVN01000001">
    <property type="protein sequence ID" value="TWE08414.1"/>
    <property type="molecule type" value="Genomic_DNA"/>
</dbReference>
<evidence type="ECO:0000313" key="2">
    <source>
        <dbReference type="EMBL" id="TWE08414.1"/>
    </source>
</evidence>
<keyword evidence="3" id="KW-1185">Reference proteome</keyword>
<feature type="region of interest" description="Disordered" evidence="1">
    <location>
        <begin position="1"/>
        <end position="57"/>
    </location>
</feature>
<name>A0A561DYG2_9BACI</name>
<dbReference type="Proteomes" id="UP000319671">
    <property type="component" value="Unassembled WGS sequence"/>
</dbReference>
<dbReference type="AlphaFoldDB" id="A0A561DYG2"/>
<comment type="caution">
    <text evidence="2">The sequence shown here is derived from an EMBL/GenBank/DDBJ whole genome shotgun (WGS) entry which is preliminary data.</text>
</comment>
<organism evidence="2 3">
    <name type="scientific">Neobacillus bataviensis</name>
    <dbReference type="NCBI Taxonomy" id="220685"/>
    <lineage>
        <taxon>Bacteria</taxon>
        <taxon>Bacillati</taxon>
        <taxon>Bacillota</taxon>
        <taxon>Bacilli</taxon>
        <taxon>Bacillales</taxon>
        <taxon>Bacillaceae</taxon>
        <taxon>Neobacillus</taxon>
    </lineage>
</organism>
<gene>
    <name evidence="2" type="ORF">FB550_101437</name>
</gene>
<proteinExistence type="predicted"/>
<feature type="compositionally biased region" description="Basic and acidic residues" evidence="1">
    <location>
        <begin position="28"/>
        <end position="46"/>
    </location>
</feature>
<reference evidence="2 3" key="1">
    <citation type="submission" date="2019-06" db="EMBL/GenBank/DDBJ databases">
        <title>Sorghum-associated microbial communities from plants grown in Nebraska, USA.</title>
        <authorList>
            <person name="Schachtman D."/>
        </authorList>
    </citation>
    <scope>NUCLEOTIDE SEQUENCE [LARGE SCALE GENOMIC DNA]</scope>
    <source>
        <strain evidence="2 3">2482</strain>
    </source>
</reference>
<evidence type="ECO:0000313" key="3">
    <source>
        <dbReference type="Proteomes" id="UP000319671"/>
    </source>
</evidence>